<organism evidence="3">
    <name type="scientific">Davidia involucrata</name>
    <name type="common">Dove tree</name>
    <dbReference type="NCBI Taxonomy" id="16924"/>
    <lineage>
        <taxon>Eukaryota</taxon>
        <taxon>Viridiplantae</taxon>
        <taxon>Streptophyta</taxon>
        <taxon>Embryophyta</taxon>
        <taxon>Tracheophyta</taxon>
        <taxon>Spermatophyta</taxon>
        <taxon>Magnoliopsida</taxon>
        <taxon>eudicotyledons</taxon>
        <taxon>Gunneridae</taxon>
        <taxon>Pentapetalae</taxon>
        <taxon>asterids</taxon>
        <taxon>Cornales</taxon>
        <taxon>Nyssaceae</taxon>
        <taxon>Davidia</taxon>
    </lineage>
</organism>
<dbReference type="AlphaFoldDB" id="A0A5B7BV73"/>
<evidence type="ECO:0000256" key="1">
    <source>
        <dbReference type="SAM" id="MobiDB-lite"/>
    </source>
</evidence>
<feature type="region of interest" description="Disordered" evidence="1">
    <location>
        <begin position="133"/>
        <end position="171"/>
    </location>
</feature>
<evidence type="ECO:0008006" key="4">
    <source>
        <dbReference type="Google" id="ProtNLM"/>
    </source>
</evidence>
<name>A0A5B7BV73_DAVIN</name>
<dbReference type="EMBL" id="GHES01041447">
    <property type="protein sequence ID" value="MPA72006.1"/>
    <property type="molecule type" value="Transcribed_RNA"/>
</dbReference>
<accession>A0A5B7BV73</accession>
<dbReference type="PANTHER" id="PTHR36735:SF1">
    <property type="entry name" value="TRANSMEMBRANE PROTEIN"/>
    <property type="match status" value="1"/>
</dbReference>
<feature type="transmembrane region" description="Helical" evidence="2">
    <location>
        <begin position="95"/>
        <end position="122"/>
    </location>
</feature>
<keyword evidence="2" id="KW-1133">Transmembrane helix</keyword>
<keyword evidence="2" id="KW-0472">Membrane</keyword>
<keyword evidence="2" id="KW-0812">Transmembrane</keyword>
<dbReference type="GO" id="GO:0009535">
    <property type="term" value="C:chloroplast thylakoid membrane"/>
    <property type="evidence" value="ECO:0007669"/>
    <property type="project" value="TreeGrafter"/>
</dbReference>
<reference evidence="3" key="1">
    <citation type="submission" date="2019-08" db="EMBL/GenBank/DDBJ databases">
        <title>Reference gene set and small RNA set construction with multiple tissues from Davidia involucrata Baill.</title>
        <authorList>
            <person name="Yang H."/>
            <person name="Zhou C."/>
            <person name="Li G."/>
            <person name="Wang J."/>
            <person name="Gao P."/>
            <person name="Wang M."/>
            <person name="Wang R."/>
            <person name="Zhao Y."/>
        </authorList>
    </citation>
    <scope>NUCLEOTIDE SEQUENCE</scope>
    <source>
        <tissue evidence="3">Mixed with DoveR01_LX</tissue>
    </source>
</reference>
<proteinExistence type="predicted"/>
<feature type="compositionally biased region" description="Basic residues" evidence="1">
    <location>
        <begin position="141"/>
        <end position="153"/>
    </location>
</feature>
<evidence type="ECO:0000313" key="3">
    <source>
        <dbReference type="EMBL" id="MPA72006.1"/>
    </source>
</evidence>
<dbReference type="PANTHER" id="PTHR36735">
    <property type="entry name" value="TRANSMEMBRANE PROTEIN"/>
    <property type="match status" value="1"/>
</dbReference>
<sequence length="171" mass="18711">MATTSVSLSPPPFTSILNPKPFKTHNLSPSISSSLAFPAILSSRRTIHFYNPPHEILPKTNQIWRVSAVSGDDLPSEANPVEISQQTVSTGDDGVYTIISVLLFVAFIALSVVTIGVIYIGVTDFLQKREREKFEKEEAAKKKKGGKKGRAVRARAGPRGFGQKIEEDDDD</sequence>
<protein>
    <recommendedName>
        <fullName evidence="4">Transmembrane protein</fullName>
    </recommendedName>
</protein>
<gene>
    <name evidence="3" type="ORF">Din_041447</name>
</gene>
<evidence type="ECO:0000256" key="2">
    <source>
        <dbReference type="SAM" id="Phobius"/>
    </source>
</evidence>